<dbReference type="PANTHER" id="PTHR36511:SF4">
    <property type="entry name" value="ANTITOXIN MQSA"/>
    <property type="match status" value="1"/>
</dbReference>
<dbReference type="Gene3D" id="1.10.260.40">
    <property type="entry name" value="lambda repressor-like DNA-binding domains"/>
    <property type="match status" value="1"/>
</dbReference>
<dbReference type="PANTHER" id="PTHR36511">
    <property type="entry name" value="MERR FAMILY BACTERIAL REGULATORY PROTEIN"/>
    <property type="match status" value="1"/>
</dbReference>
<dbReference type="InterPro" id="IPR010982">
    <property type="entry name" value="Lambda_DNA-bd_dom_sf"/>
</dbReference>
<dbReference type="Pfam" id="PF15731">
    <property type="entry name" value="MqsA_antitoxin"/>
    <property type="match status" value="1"/>
</dbReference>
<evidence type="ECO:0000256" key="3">
    <source>
        <dbReference type="ARBA" id="ARBA00023163"/>
    </source>
</evidence>
<keyword evidence="6" id="KW-1185">Reference proteome</keyword>
<dbReference type="EMBL" id="JAENHM010000061">
    <property type="protein sequence ID" value="MBK1840308.1"/>
    <property type="molecule type" value="Genomic_DNA"/>
</dbReference>
<keyword evidence="3" id="KW-0804">Transcription</keyword>
<dbReference type="CDD" id="cd00093">
    <property type="entry name" value="HTH_XRE"/>
    <property type="match status" value="1"/>
</dbReference>
<feature type="domain" description="HTH cro/C1-type" evidence="4">
    <location>
        <begin position="64"/>
        <end position="103"/>
    </location>
</feature>
<evidence type="ECO:0000313" key="5">
    <source>
        <dbReference type="EMBL" id="MBK1840308.1"/>
    </source>
</evidence>
<name>A0ABS1FA48_9PROT</name>
<evidence type="ECO:0000259" key="4">
    <source>
        <dbReference type="PROSITE" id="PS50943"/>
    </source>
</evidence>
<keyword evidence="2" id="KW-0238">DNA-binding</keyword>
<dbReference type="PROSITE" id="PS50943">
    <property type="entry name" value="HTH_CROC1"/>
    <property type="match status" value="1"/>
</dbReference>
<gene>
    <name evidence="5" type="ORF">JHL17_23160</name>
</gene>
<comment type="caution">
    <text evidence="5">The sequence shown here is derived from an EMBL/GenBank/DDBJ whole genome shotgun (WGS) entry which is preliminary data.</text>
</comment>
<sequence>MGKPTLTDAERTAALAAVDWERIDAMTDEDIARQIAENPDAAPDLSDVPADALRVIHPPGGVSVRGIRAKLNLTQRAFADRFGFNLATLRDWEQGRYQPDIATQTLLFVIEREPELVANVVAERNAA</sequence>
<accession>A0ABS1FA48</accession>
<dbReference type="InterPro" id="IPR052359">
    <property type="entry name" value="HTH-type_reg/antitoxin"/>
</dbReference>
<evidence type="ECO:0000313" key="6">
    <source>
        <dbReference type="Proteomes" id="UP000652760"/>
    </source>
</evidence>
<dbReference type="SUPFAM" id="SSF47413">
    <property type="entry name" value="lambda repressor-like DNA-binding domains"/>
    <property type="match status" value="1"/>
</dbReference>
<keyword evidence="1" id="KW-0805">Transcription regulation</keyword>
<dbReference type="Proteomes" id="UP000652760">
    <property type="component" value="Unassembled WGS sequence"/>
</dbReference>
<organism evidence="5 6">
    <name type="scientific">Azospirillum endophyticum</name>
    <dbReference type="NCBI Taxonomy" id="2800326"/>
    <lineage>
        <taxon>Bacteria</taxon>
        <taxon>Pseudomonadati</taxon>
        <taxon>Pseudomonadota</taxon>
        <taxon>Alphaproteobacteria</taxon>
        <taxon>Rhodospirillales</taxon>
        <taxon>Azospirillaceae</taxon>
        <taxon>Azospirillum</taxon>
    </lineage>
</organism>
<evidence type="ECO:0000256" key="2">
    <source>
        <dbReference type="ARBA" id="ARBA00023125"/>
    </source>
</evidence>
<dbReference type="RefSeq" id="WP_200196808.1">
    <property type="nucleotide sequence ID" value="NZ_JAENHM010000061.1"/>
</dbReference>
<proteinExistence type="predicted"/>
<dbReference type="InterPro" id="IPR032758">
    <property type="entry name" value="MqsA/HigA-2"/>
</dbReference>
<evidence type="ECO:0000256" key="1">
    <source>
        <dbReference type="ARBA" id="ARBA00023015"/>
    </source>
</evidence>
<reference evidence="6" key="1">
    <citation type="submission" date="2021-01" db="EMBL/GenBank/DDBJ databases">
        <title>Genome public.</title>
        <authorList>
            <person name="Liu C."/>
            <person name="Sun Q."/>
        </authorList>
    </citation>
    <scope>NUCLEOTIDE SEQUENCE [LARGE SCALE GENOMIC DNA]</scope>
    <source>
        <strain evidence="6">YIM B02556</strain>
    </source>
</reference>
<dbReference type="InterPro" id="IPR001387">
    <property type="entry name" value="Cro/C1-type_HTH"/>
</dbReference>
<protein>
    <submittedName>
        <fullName evidence="5">Type II toxin-antitoxin system MqsA family antitoxin</fullName>
    </submittedName>
</protein>